<dbReference type="InterPro" id="IPR002575">
    <property type="entry name" value="Aminoglycoside_PTrfase"/>
</dbReference>
<comment type="caution">
    <text evidence="2">The sequence shown here is derived from an EMBL/GenBank/DDBJ whole genome shotgun (WGS) entry which is preliminary data.</text>
</comment>
<proteinExistence type="predicted"/>
<dbReference type="Proteomes" id="UP000638732">
    <property type="component" value="Unassembled WGS sequence"/>
</dbReference>
<feature type="domain" description="Protein kinase" evidence="1">
    <location>
        <begin position="15"/>
        <end position="348"/>
    </location>
</feature>
<dbReference type="PANTHER" id="PTHR21064">
    <property type="entry name" value="AMINOGLYCOSIDE PHOSPHOTRANSFERASE DOMAIN-CONTAINING PROTEIN-RELATED"/>
    <property type="match status" value="1"/>
</dbReference>
<evidence type="ECO:0000313" key="3">
    <source>
        <dbReference type="Proteomes" id="UP000638732"/>
    </source>
</evidence>
<dbReference type="RefSeq" id="WP_166586168.1">
    <property type="nucleotide sequence ID" value="NZ_WWEO01000042.1"/>
</dbReference>
<dbReference type="InterPro" id="IPR050249">
    <property type="entry name" value="Pseudomonas-type_ThrB"/>
</dbReference>
<organism evidence="2 3">
    <name type="scientific">Mucilaginibacter agri</name>
    <dbReference type="NCBI Taxonomy" id="2695265"/>
    <lineage>
        <taxon>Bacteria</taxon>
        <taxon>Pseudomonadati</taxon>
        <taxon>Bacteroidota</taxon>
        <taxon>Sphingobacteriia</taxon>
        <taxon>Sphingobacteriales</taxon>
        <taxon>Sphingobacteriaceae</taxon>
        <taxon>Mucilaginibacter</taxon>
    </lineage>
</organism>
<dbReference type="PANTHER" id="PTHR21064:SF5">
    <property type="entry name" value="SLR1880 PROTEIN"/>
    <property type="match status" value="1"/>
</dbReference>
<gene>
    <name evidence="2" type="ORF">GSY63_12625</name>
</gene>
<reference evidence="2" key="1">
    <citation type="submission" date="2020-01" db="EMBL/GenBank/DDBJ databases">
        <authorList>
            <person name="Seo Y.L."/>
        </authorList>
    </citation>
    <scope>NUCLEOTIDE SEQUENCE</scope>
    <source>
        <strain evidence="2">R11</strain>
    </source>
</reference>
<dbReference type="SUPFAM" id="SSF56112">
    <property type="entry name" value="Protein kinase-like (PK-like)"/>
    <property type="match status" value="1"/>
</dbReference>
<dbReference type="PROSITE" id="PS50011">
    <property type="entry name" value="PROTEIN_KINASE_DOM"/>
    <property type="match status" value="1"/>
</dbReference>
<dbReference type="Pfam" id="PF01636">
    <property type="entry name" value="APH"/>
    <property type="match status" value="1"/>
</dbReference>
<protein>
    <submittedName>
        <fullName evidence="2">Phosphotransferase</fullName>
    </submittedName>
</protein>
<dbReference type="Gene3D" id="3.90.1200.10">
    <property type="match status" value="1"/>
</dbReference>
<dbReference type="EMBL" id="WWEO01000042">
    <property type="protein sequence ID" value="NCD70205.1"/>
    <property type="molecule type" value="Genomic_DNA"/>
</dbReference>
<accession>A0A965ZGF9</accession>
<dbReference type="AlphaFoldDB" id="A0A965ZGF9"/>
<keyword evidence="3" id="KW-1185">Reference proteome</keyword>
<dbReference type="InterPro" id="IPR000719">
    <property type="entry name" value="Prot_kinase_dom"/>
</dbReference>
<dbReference type="GO" id="GO:0005524">
    <property type="term" value="F:ATP binding"/>
    <property type="evidence" value="ECO:0007669"/>
    <property type="project" value="InterPro"/>
</dbReference>
<name>A0A965ZGF9_9SPHI</name>
<evidence type="ECO:0000259" key="1">
    <source>
        <dbReference type="PROSITE" id="PS50011"/>
    </source>
</evidence>
<dbReference type="InterPro" id="IPR011009">
    <property type="entry name" value="Kinase-like_dom_sf"/>
</dbReference>
<evidence type="ECO:0000313" key="2">
    <source>
        <dbReference type="EMBL" id="NCD70205.1"/>
    </source>
</evidence>
<sequence length="348" mass="39700">MLNYILAGFGLNPTQYIVEPFGSGLINHTYKVSGNGKQYILQQVNTQVFKAPADIVCNLKQLQDYFNQTHPSYLFVAPLPTLKGDTLMQSPLGNIYRLFPFVEGSHTVDVIGDEKQAFEAAKQFGKFTALLKDFDASRLKYTLPDFHNLNLRYQQFIAACENADSLRQKQASAEIEQAHEFEHIVQVYNQLIADQAIPLRVIHHDTKISNVLFDDEQNGLCVIDPDTIMPGYYLSDVGDMMRTYLSPANEEETDLEQVYIRPEIFSAICHGYLSEMGSILIPAELKNFNFSGQMMIYMQALRFLTDFLNNDSYYGAKYEGHNLKRARNQFKLLSEYAKASSNFEQLVK</sequence>
<reference evidence="2" key="2">
    <citation type="submission" date="2020-10" db="EMBL/GenBank/DDBJ databases">
        <title>Mucilaginibacter sp. nov., isolated from soil.</title>
        <authorList>
            <person name="Jeon C.O."/>
        </authorList>
    </citation>
    <scope>NUCLEOTIDE SEQUENCE</scope>
    <source>
        <strain evidence="2">R11</strain>
    </source>
</reference>
<dbReference type="GO" id="GO:0004672">
    <property type="term" value="F:protein kinase activity"/>
    <property type="evidence" value="ECO:0007669"/>
    <property type="project" value="InterPro"/>
</dbReference>